<dbReference type="Proteomes" id="UP001165586">
    <property type="component" value="Unassembled WGS sequence"/>
</dbReference>
<gene>
    <name evidence="4" type="ORF">N1032_18480</name>
</gene>
<evidence type="ECO:0000256" key="1">
    <source>
        <dbReference type="ARBA" id="ARBA00023002"/>
    </source>
</evidence>
<evidence type="ECO:0000313" key="4">
    <source>
        <dbReference type="EMBL" id="MCS5735731.1"/>
    </source>
</evidence>
<evidence type="ECO:0000313" key="5">
    <source>
        <dbReference type="Proteomes" id="UP001165586"/>
    </source>
</evidence>
<keyword evidence="1 4" id="KW-0560">Oxidoreductase</keyword>
<evidence type="ECO:0000259" key="3">
    <source>
        <dbReference type="Pfam" id="PF01494"/>
    </source>
</evidence>
<dbReference type="Gene3D" id="3.30.70.2450">
    <property type="match status" value="1"/>
</dbReference>
<dbReference type="InterPro" id="IPR036188">
    <property type="entry name" value="FAD/NAD-bd_sf"/>
</dbReference>
<organism evidence="4 5">
    <name type="scientific">Herbiconiux daphne</name>
    <dbReference type="NCBI Taxonomy" id="2970914"/>
    <lineage>
        <taxon>Bacteria</taxon>
        <taxon>Bacillati</taxon>
        <taxon>Actinomycetota</taxon>
        <taxon>Actinomycetes</taxon>
        <taxon>Micrococcales</taxon>
        <taxon>Microbacteriaceae</taxon>
        <taxon>Herbiconiux</taxon>
    </lineage>
</organism>
<dbReference type="NCBIfam" id="NF004829">
    <property type="entry name" value="PRK06183.1-3"/>
    <property type="match status" value="1"/>
</dbReference>
<feature type="region of interest" description="Disordered" evidence="2">
    <location>
        <begin position="533"/>
        <end position="555"/>
    </location>
</feature>
<dbReference type="InterPro" id="IPR002938">
    <property type="entry name" value="FAD-bd"/>
</dbReference>
<dbReference type="RefSeq" id="WP_259540730.1">
    <property type="nucleotide sequence ID" value="NZ_JANLCJ010000008.1"/>
</dbReference>
<dbReference type="GO" id="GO:0008688">
    <property type="term" value="F:3-(3-hydroxyphenyl)propionate hydroxylase activity"/>
    <property type="evidence" value="ECO:0007669"/>
    <property type="project" value="UniProtKB-EC"/>
</dbReference>
<sequence length="555" mass="60835">MFDEEQNVVDTDVLIVGMGPTGIVLAALLGQAGIDVVVADRLPGLFPLPRAIGLDSEVMRVAQELGIAEQLQPHVIPYAPTEYHGVDGQIIKRLDSPPPPHQFGWPSMFAFNQPVFEEVLRARVAQLPSVRVRLGATVDSVGQDDQSVWADVHTDDGAAPLRYRGRYLVACDGGASRIRQGLGISMTDLGFHEGFLVVDAVIDEPALAKLPSSNIQYCNPKRPSTYVVLPDRHRRWEISLEPGELAPGPVSDDEVWPYLARWIQPGEARIWRSASYEFHALIADDWRQKRILLAGDAAHMTPPFMAQGLAQGVRDARNLSWKLVEILRQRSAADSLLDSYQEERRPHVVSTTERTIELGRIICERDEDAARQRDRTLVGSSGAAVPVTIRTSLLPNLSGGLIASSPAAGTRFPQPLVRRDDRWERLDDYTGGGFRVLVDATISTAEMLDLQLSADALDARVVRVLGATGGADDDKNAVTEQDDLLTAWFGELGQALVVVRPDHYVYGTASNANEGRALINGLVQSLRRARTSDSARCTPSSFPHRTLTSPHLESP</sequence>
<dbReference type="PANTHER" id="PTHR43476:SF3">
    <property type="entry name" value="FAD-BINDING MONOOXYGENASE"/>
    <property type="match status" value="1"/>
</dbReference>
<dbReference type="PANTHER" id="PTHR43476">
    <property type="entry name" value="3-(3-HYDROXY-PHENYL)PROPIONATE/3-HYDROXYCINNAMIC ACID HYDROXYLASE"/>
    <property type="match status" value="1"/>
</dbReference>
<dbReference type="EC" id="1.14.13.127" evidence="4"/>
<dbReference type="InterPro" id="IPR050631">
    <property type="entry name" value="PheA/TfdB_FAD_monoxygenase"/>
</dbReference>
<proteinExistence type="predicted"/>
<feature type="domain" description="FAD-binding" evidence="3">
    <location>
        <begin position="10"/>
        <end position="354"/>
    </location>
</feature>
<name>A0ABT2H731_9MICO</name>
<dbReference type="Pfam" id="PF01494">
    <property type="entry name" value="FAD_binding_3"/>
    <property type="match status" value="1"/>
</dbReference>
<evidence type="ECO:0000256" key="2">
    <source>
        <dbReference type="SAM" id="MobiDB-lite"/>
    </source>
</evidence>
<dbReference type="Gene3D" id="3.50.50.60">
    <property type="entry name" value="FAD/NAD(P)-binding domain"/>
    <property type="match status" value="1"/>
</dbReference>
<reference evidence="4" key="1">
    <citation type="submission" date="2022-08" db="EMBL/GenBank/DDBJ databases">
        <authorList>
            <person name="Deng Y."/>
            <person name="Han X.-F."/>
            <person name="Zhang Y.-Q."/>
        </authorList>
    </citation>
    <scope>NUCLEOTIDE SEQUENCE</scope>
    <source>
        <strain evidence="4">CPCC 203386</strain>
    </source>
</reference>
<accession>A0ABT2H731</accession>
<protein>
    <submittedName>
        <fullName evidence="4">Bifunctional 3-(3-hydroxy-phenyl)propionate/3-hydroxycinnamic acid hydroxylase</fullName>
        <ecNumber evidence="4">1.14.13.127</ecNumber>
    </submittedName>
</protein>
<comment type="caution">
    <text evidence="4">The sequence shown here is derived from an EMBL/GenBank/DDBJ whole genome shotgun (WGS) entry which is preliminary data.</text>
</comment>
<keyword evidence="5" id="KW-1185">Reference proteome</keyword>
<dbReference type="SUPFAM" id="SSF51905">
    <property type="entry name" value="FAD/NAD(P)-binding domain"/>
    <property type="match status" value="1"/>
</dbReference>
<dbReference type="PRINTS" id="PR00420">
    <property type="entry name" value="RNGMNOXGNASE"/>
</dbReference>
<dbReference type="EMBL" id="JANLCJ010000008">
    <property type="protein sequence ID" value="MCS5735731.1"/>
    <property type="molecule type" value="Genomic_DNA"/>
</dbReference>